<proteinExistence type="predicted"/>
<keyword evidence="2" id="KW-1185">Reference proteome</keyword>
<dbReference type="InterPro" id="IPR029058">
    <property type="entry name" value="AB_hydrolase_fold"/>
</dbReference>
<name>A0A2V1D2F1_9PLEO</name>
<gene>
    <name evidence="1" type="ORF">DM02DRAFT_620308</name>
</gene>
<dbReference type="OrthoDB" id="408373at2759"/>
<dbReference type="SUPFAM" id="SSF53474">
    <property type="entry name" value="alpha/beta-Hydrolases"/>
    <property type="match status" value="1"/>
</dbReference>
<dbReference type="AlphaFoldDB" id="A0A2V1D2F1"/>
<dbReference type="EMBL" id="KZ805777">
    <property type="protein sequence ID" value="PVH91799.1"/>
    <property type="molecule type" value="Genomic_DNA"/>
</dbReference>
<dbReference type="Gene3D" id="3.40.50.1820">
    <property type="entry name" value="alpha/beta hydrolase"/>
    <property type="match status" value="1"/>
</dbReference>
<organism evidence="1 2">
    <name type="scientific">Periconia macrospinosa</name>
    <dbReference type="NCBI Taxonomy" id="97972"/>
    <lineage>
        <taxon>Eukaryota</taxon>
        <taxon>Fungi</taxon>
        <taxon>Dikarya</taxon>
        <taxon>Ascomycota</taxon>
        <taxon>Pezizomycotina</taxon>
        <taxon>Dothideomycetes</taxon>
        <taxon>Pleosporomycetidae</taxon>
        <taxon>Pleosporales</taxon>
        <taxon>Massarineae</taxon>
        <taxon>Periconiaceae</taxon>
        <taxon>Periconia</taxon>
    </lineage>
</organism>
<reference evidence="1 2" key="1">
    <citation type="journal article" date="2018" name="Sci. Rep.">
        <title>Comparative genomics provides insights into the lifestyle and reveals functional heterogeneity of dark septate endophytic fungi.</title>
        <authorList>
            <person name="Knapp D.G."/>
            <person name="Nemeth J.B."/>
            <person name="Barry K."/>
            <person name="Hainaut M."/>
            <person name="Henrissat B."/>
            <person name="Johnson J."/>
            <person name="Kuo A."/>
            <person name="Lim J.H.P."/>
            <person name="Lipzen A."/>
            <person name="Nolan M."/>
            <person name="Ohm R.A."/>
            <person name="Tamas L."/>
            <person name="Grigoriev I.V."/>
            <person name="Spatafora J.W."/>
            <person name="Nagy L.G."/>
            <person name="Kovacs G.M."/>
        </authorList>
    </citation>
    <scope>NUCLEOTIDE SEQUENCE [LARGE SCALE GENOMIC DNA]</scope>
    <source>
        <strain evidence="1 2">DSE2036</strain>
    </source>
</reference>
<dbReference type="STRING" id="97972.A0A2V1D2F1"/>
<protein>
    <recommendedName>
        <fullName evidence="3">Alpha/beta-hydrolase</fullName>
    </recommendedName>
</protein>
<accession>A0A2V1D2F1</accession>
<evidence type="ECO:0008006" key="3">
    <source>
        <dbReference type="Google" id="ProtNLM"/>
    </source>
</evidence>
<dbReference type="Proteomes" id="UP000244855">
    <property type="component" value="Unassembled WGS sequence"/>
</dbReference>
<evidence type="ECO:0000313" key="1">
    <source>
        <dbReference type="EMBL" id="PVH91799.1"/>
    </source>
</evidence>
<evidence type="ECO:0000313" key="2">
    <source>
        <dbReference type="Proteomes" id="UP000244855"/>
    </source>
</evidence>
<sequence>MEYKTIETTVLRVAYYEYGPKDVWAVILRHGFPYDIHTYDEVLPILETIGARVIVPYLQDFRPTRFLSSATVTMRLGQQAGLGSDLISLLDTLDTDKAVFAGFDWGCKFTNRKRTARTVTRERWRPLTNIHVVGGSTQCSGQRHAWSHPLSEFWRDSKR</sequence>